<comment type="caution">
    <text evidence="2">The sequence shown here is derived from an EMBL/GenBank/DDBJ whole genome shotgun (WGS) entry which is preliminary data.</text>
</comment>
<evidence type="ECO:0000259" key="1">
    <source>
        <dbReference type="Pfam" id="PF15567"/>
    </source>
</evidence>
<organism evidence="2 3">
    <name type="scientific">Shewanella corallii</name>
    <dbReference type="NCBI Taxonomy" id="560080"/>
    <lineage>
        <taxon>Bacteria</taxon>
        <taxon>Pseudomonadati</taxon>
        <taxon>Pseudomonadota</taxon>
        <taxon>Gammaproteobacteria</taxon>
        <taxon>Alteromonadales</taxon>
        <taxon>Shewanellaceae</taxon>
        <taxon>Shewanella</taxon>
    </lineage>
</organism>
<dbReference type="EMBL" id="JAKIKT010000003">
    <property type="protein sequence ID" value="MCL2914281.1"/>
    <property type="molecule type" value="Genomic_DNA"/>
</dbReference>
<evidence type="ECO:0000313" key="3">
    <source>
        <dbReference type="Proteomes" id="UP001202831"/>
    </source>
</evidence>
<reference evidence="2 3" key="1">
    <citation type="submission" date="2022-01" db="EMBL/GenBank/DDBJ databases">
        <title>Whole genome-based taxonomy of the Shewanellaceae.</title>
        <authorList>
            <person name="Martin-Rodriguez A.J."/>
        </authorList>
    </citation>
    <scope>NUCLEOTIDE SEQUENCE [LARGE SCALE GENOMIC DNA]</scope>
    <source>
        <strain evidence="2 3">DSM 21332</strain>
    </source>
</reference>
<dbReference type="InterPro" id="IPR029082">
    <property type="entry name" value="Imm35"/>
</dbReference>
<proteinExistence type="predicted"/>
<feature type="domain" description="Immunity protein 35" evidence="1">
    <location>
        <begin position="8"/>
        <end position="89"/>
    </location>
</feature>
<protein>
    <submittedName>
        <fullName evidence="2">YrhB family protein</fullName>
    </submittedName>
</protein>
<name>A0ABT0N8U0_9GAMM</name>
<dbReference type="Pfam" id="PF15567">
    <property type="entry name" value="Imm35"/>
    <property type="match status" value="1"/>
</dbReference>
<gene>
    <name evidence="2" type="ORF">L2725_10930</name>
</gene>
<accession>A0ABT0N8U0</accession>
<dbReference type="Proteomes" id="UP001202831">
    <property type="component" value="Unassembled WGS sequence"/>
</dbReference>
<sequence>MKEMITKDEAKSIVESHIATFPQPENDRYIVLDDSTISKEWGWVYFYTSEKWHTTGELQFAVAGNAPLIVEKHTGNLLVTGTAKSIEHYINEYEATGSPTA</sequence>
<keyword evidence="3" id="KW-1185">Reference proteome</keyword>
<dbReference type="RefSeq" id="WP_249248991.1">
    <property type="nucleotide sequence ID" value="NZ_JAKIKT010000003.1"/>
</dbReference>
<evidence type="ECO:0000313" key="2">
    <source>
        <dbReference type="EMBL" id="MCL2914281.1"/>
    </source>
</evidence>